<evidence type="ECO:0000256" key="1">
    <source>
        <dbReference type="ARBA" id="ARBA00004323"/>
    </source>
</evidence>
<dbReference type="AlphaFoldDB" id="A0AAV2I7Z9"/>
<evidence type="ECO:0000256" key="10">
    <source>
        <dbReference type="SAM" id="Coils"/>
    </source>
</evidence>
<evidence type="ECO:0000313" key="11">
    <source>
        <dbReference type="EMBL" id="CAL1542934.1"/>
    </source>
</evidence>
<keyword evidence="12" id="KW-1185">Reference proteome</keyword>
<evidence type="ECO:0000256" key="9">
    <source>
        <dbReference type="RuleBase" id="RU364020"/>
    </source>
</evidence>
<dbReference type="PANTHER" id="PTHR12137">
    <property type="entry name" value="CARBOHYDRATE SULFOTRANSFERASE"/>
    <property type="match status" value="1"/>
</dbReference>
<dbReference type="GO" id="GO:0008146">
    <property type="term" value="F:sulfotransferase activity"/>
    <property type="evidence" value="ECO:0007669"/>
    <property type="project" value="InterPro"/>
</dbReference>
<dbReference type="PANTHER" id="PTHR12137:SF54">
    <property type="entry name" value="CARBOHYDRATE SULFOTRANSFERASE"/>
    <property type="match status" value="1"/>
</dbReference>
<dbReference type="GO" id="GO:0016051">
    <property type="term" value="P:carbohydrate biosynthetic process"/>
    <property type="evidence" value="ECO:0007669"/>
    <property type="project" value="InterPro"/>
</dbReference>
<evidence type="ECO:0000256" key="6">
    <source>
        <dbReference type="ARBA" id="ARBA00023034"/>
    </source>
</evidence>
<proteinExistence type="inferred from homology"/>
<dbReference type="Proteomes" id="UP001497497">
    <property type="component" value="Unassembled WGS sequence"/>
</dbReference>
<organism evidence="11 12">
    <name type="scientific">Lymnaea stagnalis</name>
    <name type="common">Great pond snail</name>
    <name type="synonym">Helix stagnalis</name>
    <dbReference type="NCBI Taxonomy" id="6523"/>
    <lineage>
        <taxon>Eukaryota</taxon>
        <taxon>Metazoa</taxon>
        <taxon>Spiralia</taxon>
        <taxon>Lophotrochozoa</taxon>
        <taxon>Mollusca</taxon>
        <taxon>Gastropoda</taxon>
        <taxon>Heterobranchia</taxon>
        <taxon>Euthyneura</taxon>
        <taxon>Panpulmonata</taxon>
        <taxon>Hygrophila</taxon>
        <taxon>Lymnaeoidea</taxon>
        <taxon>Lymnaeidae</taxon>
        <taxon>Lymnaea</taxon>
    </lineage>
</organism>
<name>A0AAV2I7Z9_LYMST</name>
<evidence type="ECO:0000256" key="8">
    <source>
        <dbReference type="ARBA" id="ARBA00023180"/>
    </source>
</evidence>
<keyword evidence="7" id="KW-0472">Membrane</keyword>
<dbReference type="Pfam" id="PF03567">
    <property type="entry name" value="Sulfotransfer_2"/>
    <property type="match status" value="1"/>
</dbReference>
<gene>
    <name evidence="11" type="ORF">GSLYS_00016468001</name>
</gene>
<evidence type="ECO:0000256" key="5">
    <source>
        <dbReference type="ARBA" id="ARBA00022989"/>
    </source>
</evidence>
<keyword evidence="9" id="KW-0119">Carbohydrate metabolism</keyword>
<dbReference type="EC" id="2.8.2.-" evidence="9"/>
<reference evidence="11 12" key="1">
    <citation type="submission" date="2024-04" db="EMBL/GenBank/DDBJ databases">
        <authorList>
            <consortium name="Genoscope - CEA"/>
            <person name="William W."/>
        </authorList>
    </citation>
    <scope>NUCLEOTIDE SEQUENCE [LARGE SCALE GENOMIC DNA]</scope>
</reference>
<evidence type="ECO:0000256" key="2">
    <source>
        <dbReference type="ARBA" id="ARBA00006339"/>
    </source>
</evidence>
<keyword evidence="9" id="KW-0735">Signal-anchor</keyword>
<dbReference type="EMBL" id="CAXITT010000515">
    <property type="protein sequence ID" value="CAL1542934.1"/>
    <property type="molecule type" value="Genomic_DNA"/>
</dbReference>
<sequence length="317" mass="37214">MYCPVHKVGSTFFRRVFYAMRENRRLSNPYTIPIKKALASKRIVLKQLLPLDAPDTAAFLNSSTSIIFVREPFARILSGYVDKLFAPNPYFWSQIGKHIISKFRRDAKPLEKSCGHDVTFSEFIDYLIDAELAYDSHPDVHFTPTYDQCKPCQLNYSVIGKMETFQPDLAYTLHQLGYNVSKVELAQWARDATHDAIQDSTVSPFEWKLKIKKCMSWHEGLKRMWRKNQIRGIISMEERFPWSPDYSEKFVSVRMFMERVKKLNAAADQLKLKKQKLSVLTEAFSTIRVERLLKLVEAFKPDFQLFQYDMHPHFIFD</sequence>
<keyword evidence="4" id="KW-0812">Transmembrane</keyword>
<protein>
    <recommendedName>
        <fullName evidence="9">Carbohydrate sulfotransferase</fullName>
        <ecNumber evidence="9">2.8.2.-</ecNumber>
    </recommendedName>
</protein>
<keyword evidence="10" id="KW-0175">Coiled coil</keyword>
<feature type="coiled-coil region" evidence="10">
    <location>
        <begin position="253"/>
        <end position="280"/>
    </location>
</feature>
<comment type="similarity">
    <text evidence="2 9">Belongs to the sulfotransferase 2 family.</text>
</comment>
<keyword evidence="8 9" id="KW-0325">Glycoprotein</keyword>
<keyword evidence="5" id="KW-1133">Transmembrane helix</keyword>
<dbReference type="InterPro" id="IPR018011">
    <property type="entry name" value="Carb_sulfotrans_8-10"/>
</dbReference>
<evidence type="ECO:0000256" key="4">
    <source>
        <dbReference type="ARBA" id="ARBA00022692"/>
    </source>
</evidence>
<evidence type="ECO:0000256" key="7">
    <source>
        <dbReference type="ARBA" id="ARBA00023136"/>
    </source>
</evidence>
<dbReference type="GO" id="GO:0000139">
    <property type="term" value="C:Golgi membrane"/>
    <property type="evidence" value="ECO:0007669"/>
    <property type="project" value="UniProtKB-SubCell"/>
</dbReference>
<evidence type="ECO:0000256" key="3">
    <source>
        <dbReference type="ARBA" id="ARBA00022679"/>
    </source>
</evidence>
<keyword evidence="6 9" id="KW-0333">Golgi apparatus</keyword>
<comment type="subcellular location">
    <subcellularLocation>
        <location evidence="1 9">Golgi apparatus membrane</location>
        <topology evidence="1 9">Single-pass type II membrane protein</topology>
    </subcellularLocation>
</comment>
<feature type="non-terminal residue" evidence="11">
    <location>
        <position position="317"/>
    </location>
</feature>
<dbReference type="InterPro" id="IPR005331">
    <property type="entry name" value="Sulfotransferase"/>
</dbReference>
<evidence type="ECO:0000313" key="12">
    <source>
        <dbReference type="Proteomes" id="UP001497497"/>
    </source>
</evidence>
<accession>A0AAV2I7Z9</accession>
<comment type="caution">
    <text evidence="11">The sequence shown here is derived from an EMBL/GenBank/DDBJ whole genome shotgun (WGS) entry which is preliminary data.</text>
</comment>
<keyword evidence="3 9" id="KW-0808">Transferase</keyword>